<dbReference type="Pfam" id="PF04821">
    <property type="entry name" value="TIMELESS"/>
    <property type="match status" value="1"/>
</dbReference>
<dbReference type="InterPro" id="IPR044998">
    <property type="entry name" value="Timeless"/>
</dbReference>
<feature type="region of interest" description="Disordered" evidence="4">
    <location>
        <begin position="761"/>
        <end position="780"/>
    </location>
</feature>
<evidence type="ECO:0000313" key="8">
    <source>
        <dbReference type="Proteomes" id="UP001195483"/>
    </source>
</evidence>
<dbReference type="GO" id="GO:0043111">
    <property type="term" value="P:replication fork arrest"/>
    <property type="evidence" value="ECO:0007669"/>
    <property type="project" value="TreeGrafter"/>
</dbReference>
<gene>
    <name evidence="7" type="ORF">CHS0354_009767</name>
</gene>
<dbReference type="GO" id="GO:0006281">
    <property type="term" value="P:DNA repair"/>
    <property type="evidence" value="ECO:0007669"/>
    <property type="project" value="TreeGrafter"/>
</dbReference>
<accession>A0AAE0W1G5</accession>
<keyword evidence="3" id="KW-0539">Nucleus</keyword>
<dbReference type="PANTHER" id="PTHR22940">
    <property type="entry name" value="TIMEOUT/TIMELESS-2"/>
    <property type="match status" value="1"/>
</dbReference>
<sequence length="1016" mass="117422">MEWNIMNIGCASGVGHGFGALVDGMYIVADDCEEQLQDLIMQLQTENRTCQFWRQLSSSKIIEKDLIPLLCYLENCPTIFKNGVILLTLLTQPLVTQNGSEGELHPHSHHQESFLLLAKSLCTNLTLVTSICREMKNIIEENGDGMISYEQCTTINYCLLLFRNILYIEEPDELQSEENGLHLQLMRYLFQSGLDDIILQLLSMPQREFWSLCIIQLVSLFYKNYLHYFPNHDEDFEDLDSSVFGDSEVGDDTCEDLITSGTQEMDSSGSPFHSESSISQPAGQNSVDSTLMESDVAGSGTDWFTYKLDEMGDNQLYRELEYSSSYQEDDFLTPINCSREGVSENGTSLRQSSFDSSLKSLDEDDIESCSNIKFYKERISTFTVRFTSKGFPCLAHIFMHIIASPCRVAVDEMYVLWAIGFFTKFARKNVSFSDIKPIFTSDLYGFLVFEAVKNNEELLVFRKDPYRRALILRRLHLAIIGLREMVRTLQYFKKENLEEHNKRYLDYLQCELAQMGDLRQCFLLLIRQYDPDVHNLMLLTDIIVTNHMCLLLWEEWITREFCSDKFSMLDHVKQFATNEVMQKYGMLLKNFYSNSPLVNDYIFTMMHHVAGDCEQSQCLMQVSILKMFIQLWESEHLTPDMADLIEYIVQKFTYLSENSSPEFLQSLFYEEVDCDSIEEDIDENKENKGEGEQDNSVGQQNTLNLSAEENEKLITWYLDLQDDPGMLKKILNRLKEDGFDRSEKEIQLALYELGLINDKKMESDGQEQDQQRAESKTEKVDEIGCVSQMTGSVSQKDEIGKISHLEEAEIIPFCISKMMDMGWGHHLRWVQNVLCEAAYVRLGPSQVGKVPIEEPVCKFFMLKKMSIPMVLYNSEQESLMKNQFFVCLLDFLGFHMEEDVKLLFPRIPNHWSVKQLLEKAEILGHVNEGQMKFDPSKVKENDLETTDVYREDYPLTKYSADEFKSNSRSCETREGNGTVTKLSWMNLINSYNGQSSGSNVSRDIKVIHFYRYLGMN</sequence>
<name>A0AAE0W1G5_9BIVA</name>
<dbReference type="Pfam" id="PF05029">
    <property type="entry name" value="TIMELESS_C"/>
    <property type="match status" value="1"/>
</dbReference>
<evidence type="ECO:0000259" key="5">
    <source>
        <dbReference type="Pfam" id="PF04821"/>
    </source>
</evidence>
<reference evidence="7" key="3">
    <citation type="submission" date="2023-05" db="EMBL/GenBank/DDBJ databases">
        <authorList>
            <person name="Smith C.H."/>
        </authorList>
    </citation>
    <scope>NUCLEOTIDE SEQUENCE</scope>
    <source>
        <strain evidence="7">CHS0354</strain>
        <tissue evidence="7">Mantle</tissue>
    </source>
</reference>
<dbReference type="GO" id="GO:0048511">
    <property type="term" value="P:rhythmic process"/>
    <property type="evidence" value="ECO:0007669"/>
    <property type="project" value="UniProtKB-KW"/>
</dbReference>
<dbReference type="InterPro" id="IPR007725">
    <property type="entry name" value="TIMELESS_C"/>
</dbReference>
<reference evidence="7" key="2">
    <citation type="journal article" date="2021" name="Genome Biol. Evol.">
        <title>Developing a high-quality reference genome for a parasitic bivalve with doubly uniparental inheritance (Bivalvia: Unionida).</title>
        <authorList>
            <person name="Smith C.H."/>
        </authorList>
    </citation>
    <scope>NUCLEOTIDE SEQUENCE</scope>
    <source>
        <strain evidence="7">CHS0354</strain>
        <tissue evidence="7">Mantle</tissue>
    </source>
</reference>
<keyword evidence="8" id="KW-1185">Reference proteome</keyword>
<comment type="subcellular location">
    <subcellularLocation>
        <location evidence="1">Nucleus</location>
    </subcellularLocation>
</comment>
<evidence type="ECO:0008006" key="9">
    <source>
        <dbReference type="Google" id="ProtNLM"/>
    </source>
</evidence>
<evidence type="ECO:0000256" key="2">
    <source>
        <dbReference type="ARBA" id="ARBA00008174"/>
    </source>
</evidence>
<dbReference type="InterPro" id="IPR006906">
    <property type="entry name" value="Timeless_N"/>
</dbReference>
<dbReference type="PANTHER" id="PTHR22940:SF5">
    <property type="entry name" value="PROTEIN TIMELESS"/>
    <property type="match status" value="1"/>
</dbReference>
<protein>
    <recommendedName>
        <fullName evidence="9">Timeless</fullName>
    </recommendedName>
</protein>
<dbReference type="GO" id="GO:0003677">
    <property type="term" value="F:DNA binding"/>
    <property type="evidence" value="ECO:0007669"/>
    <property type="project" value="TreeGrafter"/>
</dbReference>
<evidence type="ECO:0000256" key="3">
    <source>
        <dbReference type="ARBA" id="ARBA00023242"/>
    </source>
</evidence>
<dbReference type="EMBL" id="JAEAOA010000623">
    <property type="protein sequence ID" value="KAK3598573.1"/>
    <property type="molecule type" value="Genomic_DNA"/>
</dbReference>
<dbReference type="GO" id="GO:0000076">
    <property type="term" value="P:DNA replication checkpoint signaling"/>
    <property type="evidence" value="ECO:0007669"/>
    <property type="project" value="TreeGrafter"/>
</dbReference>
<dbReference type="GO" id="GO:0031298">
    <property type="term" value="C:replication fork protection complex"/>
    <property type="evidence" value="ECO:0007669"/>
    <property type="project" value="TreeGrafter"/>
</dbReference>
<feature type="domain" description="Timeless N-terminal" evidence="5">
    <location>
        <begin position="26"/>
        <end position="224"/>
    </location>
</feature>
<dbReference type="Proteomes" id="UP001195483">
    <property type="component" value="Unassembled WGS sequence"/>
</dbReference>
<dbReference type="AlphaFoldDB" id="A0AAE0W1G5"/>
<reference evidence="7" key="1">
    <citation type="journal article" date="2021" name="Genome Biol. Evol.">
        <title>A High-Quality Reference Genome for a Parasitic Bivalve with Doubly Uniparental Inheritance (Bivalvia: Unionida).</title>
        <authorList>
            <person name="Smith C.H."/>
        </authorList>
    </citation>
    <scope>NUCLEOTIDE SEQUENCE</scope>
    <source>
        <strain evidence="7">CHS0354</strain>
    </source>
</reference>
<evidence type="ECO:0000256" key="1">
    <source>
        <dbReference type="ARBA" id="ARBA00004123"/>
    </source>
</evidence>
<comment type="similarity">
    <text evidence="2">Belongs to the timeless family.</text>
</comment>
<evidence type="ECO:0000259" key="6">
    <source>
        <dbReference type="Pfam" id="PF05029"/>
    </source>
</evidence>
<feature type="region of interest" description="Disordered" evidence="4">
    <location>
        <begin position="260"/>
        <end position="286"/>
    </location>
</feature>
<comment type="caution">
    <text evidence="7">The sequence shown here is derived from an EMBL/GenBank/DDBJ whole genome shotgun (WGS) entry which is preliminary data.</text>
</comment>
<feature type="domain" description="Timeless C-terminal" evidence="6">
    <location>
        <begin position="815"/>
        <end position="916"/>
    </location>
</feature>
<evidence type="ECO:0000256" key="4">
    <source>
        <dbReference type="SAM" id="MobiDB-lite"/>
    </source>
</evidence>
<proteinExistence type="inferred from homology"/>
<evidence type="ECO:0000313" key="7">
    <source>
        <dbReference type="EMBL" id="KAK3598573.1"/>
    </source>
</evidence>
<organism evidence="7 8">
    <name type="scientific">Potamilus streckersoni</name>
    <dbReference type="NCBI Taxonomy" id="2493646"/>
    <lineage>
        <taxon>Eukaryota</taxon>
        <taxon>Metazoa</taxon>
        <taxon>Spiralia</taxon>
        <taxon>Lophotrochozoa</taxon>
        <taxon>Mollusca</taxon>
        <taxon>Bivalvia</taxon>
        <taxon>Autobranchia</taxon>
        <taxon>Heteroconchia</taxon>
        <taxon>Palaeoheterodonta</taxon>
        <taxon>Unionida</taxon>
        <taxon>Unionoidea</taxon>
        <taxon>Unionidae</taxon>
        <taxon>Ambleminae</taxon>
        <taxon>Lampsilini</taxon>
        <taxon>Potamilus</taxon>
    </lineage>
</organism>